<dbReference type="PANTHER" id="PTHR35274:SF2">
    <property type="entry name" value="E6-LIKE PROTEIN"/>
    <property type="match status" value="1"/>
</dbReference>
<dbReference type="RefSeq" id="XP_018484352.2">
    <property type="nucleotide sequence ID" value="XM_018628850.2"/>
</dbReference>
<organism evidence="3 4">
    <name type="scientific">Raphanus sativus</name>
    <name type="common">Radish</name>
    <name type="synonym">Raphanus raphanistrum var. sativus</name>
    <dbReference type="NCBI Taxonomy" id="3726"/>
    <lineage>
        <taxon>Eukaryota</taxon>
        <taxon>Viridiplantae</taxon>
        <taxon>Streptophyta</taxon>
        <taxon>Embryophyta</taxon>
        <taxon>Tracheophyta</taxon>
        <taxon>Spermatophyta</taxon>
        <taxon>Magnoliopsida</taxon>
        <taxon>eudicotyledons</taxon>
        <taxon>Gunneridae</taxon>
        <taxon>Pentapetalae</taxon>
        <taxon>rosids</taxon>
        <taxon>malvids</taxon>
        <taxon>Brassicales</taxon>
        <taxon>Brassicaceae</taxon>
        <taxon>Brassiceae</taxon>
        <taxon>Raphanus</taxon>
    </lineage>
</organism>
<feature type="region of interest" description="Disordered" evidence="1">
    <location>
        <begin position="234"/>
        <end position="266"/>
    </location>
</feature>
<dbReference type="InterPro" id="IPR040290">
    <property type="entry name" value="Prot_E6-like"/>
</dbReference>
<reference evidence="4" key="2">
    <citation type="submission" date="2025-08" db="UniProtKB">
        <authorList>
            <consortium name="RefSeq"/>
        </authorList>
    </citation>
    <scope>IDENTIFICATION</scope>
    <source>
        <tissue evidence="4">Leaf</tissue>
    </source>
</reference>
<feature type="chain" id="PRO_5040894470" evidence="2">
    <location>
        <begin position="27"/>
        <end position="266"/>
    </location>
</feature>
<sequence length="266" mass="31570">MAFSTRSRFFFFLFLTLILFSTQSNARDSYSFGKFHREYPKEQNPNNLQTNETSEQDDQNPPFMPETENGYGLYGQETTHNNNEDQFKNNKYDENVNYDDSFSTPSLSQTQESYKNYGDNYPKTTESYNENNKDSSYYENSNGYGPEKREEGYKGYNVERQGMSDKSYYENSNAYRPEKREEAYKGYENNVERQGMSDTRFMANGKYFYDLDDDRNHGRFYQKHFYNYNPTNYNEDSSFKNPYSSKNMVNGKSEMFGEEQGDQFTP</sequence>
<feature type="signal peptide" evidence="2">
    <location>
        <begin position="1"/>
        <end position="26"/>
    </location>
</feature>
<keyword evidence="2" id="KW-0732">Signal</keyword>
<dbReference type="OrthoDB" id="1306371at2759"/>
<dbReference type="GeneID" id="108855122"/>
<reference evidence="3" key="1">
    <citation type="journal article" date="2019" name="Database">
        <title>The radish genome database (RadishGD): an integrated information resource for radish genomics.</title>
        <authorList>
            <person name="Yu H.J."/>
            <person name="Baek S."/>
            <person name="Lee Y.J."/>
            <person name="Cho A."/>
            <person name="Mun J.H."/>
        </authorList>
    </citation>
    <scope>NUCLEOTIDE SEQUENCE [LARGE SCALE GENOMIC DNA]</scope>
    <source>
        <strain evidence="3">cv. WK10039</strain>
    </source>
</reference>
<evidence type="ECO:0000313" key="4">
    <source>
        <dbReference type="RefSeq" id="XP_018484352.2"/>
    </source>
</evidence>
<dbReference type="PANTHER" id="PTHR35274">
    <property type="entry name" value="E6-LIKE PROTEIN"/>
    <property type="match status" value="1"/>
</dbReference>
<accession>A0A6J0NHX0</accession>
<protein>
    <submittedName>
        <fullName evidence="4">Protein E6</fullName>
    </submittedName>
</protein>
<feature type="region of interest" description="Disordered" evidence="1">
    <location>
        <begin position="37"/>
        <end position="152"/>
    </location>
</feature>
<feature type="compositionally biased region" description="Basic and acidic residues" evidence="1">
    <location>
        <begin position="82"/>
        <end position="94"/>
    </location>
</feature>
<gene>
    <name evidence="4" type="primary">LOC108855122</name>
</gene>
<dbReference type="KEGG" id="rsz:108855122"/>
<proteinExistence type="predicted"/>
<dbReference type="AlphaFoldDB" id="A0A6J0NHX0"/>
<dbReference type="Proteomes" id="UP000504610">
    <property type="component" value="Chromosome 4"/>
</dbReference>
<evidence type="ECO:0000256" key="2">
    <source>
        <dbReference type="SAM" id="SignalP"/>
    </source>
</evidence>
<feature type="compositionally biased region" description="Polar residues" evidence="1">
    <location>
        <begin position="234"/>
        <end position="250"/>
    </location>
</feature>
<feature type="compositionally biased region" description="Polar residues" evidence="1">
    <location>
        <begin position="98"/>
        <end position="114"/>
    </location>
</feature>
<keyword evidence="3" id="KW-1185">Reference proteome</keyword>
<evidence type="ECO:0000313" key="3">
    <source>
        <dbReference type="Proteomes" id="UP000504610"/>
    </source>
</evidence>
<feature type="compositionally biased region" description="Polar residues" evidence="1">
    <location>
        <begin position="122"/>
        <end position="143"/>
    </location>
</feature>
<feature type="compositionally biased region" description="Acidic residues" evidence="1">
    <location>
        <begin position="256"/>
        <end position="266"/>
    </location>
</feature>
<feature type="compositionally biased region" description="Polar residues" evidence="1">
    <location>
        <begin position="43"/>
        <end position="53"/>
    </location>
</feature>
<name>A0A6J0NHX0_RAPSA</name>
<evidence type="ECO:0000256" key="1">
    <source>
        <dbReference type="SAM" id="MobiDB-lite"/>
    </source>
</evidence>